<comment type="caution">
    <text evidence="2">The sequence shown here is derived from an EMBL/GenBank/DDBJ whole genome shotgun (WGS) entry which is preliminary data.</text>
</comment>
<evidence type="ECO:0008006" key="4">
    <source>
        <dbReference type="Google" id="ProtNLM"/>
    </source>
</evidence>
<evidence type="ECO:0000313" key="3">
    <source>
        <dbReference type="Proteomes" id="UP000094291"/>
    </source>
</evidence>
<dbReference type="InterPro" id="IPR006439">
    <property type="entry name" value="HAD-SF_hydro_IA"/>
</dbReference>
<dbReference type="STRING" id="197479.BFW38_16700"/>
<protein>
    <recommendedName>
        <fullName evidence="4">HAD family hydrolase</fullName>
    </recommendedName>
</protein>
<dbReference type="RefSeq" id="WP_068999913.1">
    <property type="nucleotide sequence ID" value="NZ_MDTQ01000001.1"/>
</dbReference>
<dbReference type="NCBIfam" id="TIGR01509">
    <property type="entry name" value="HAD-SF-IA-v3"/>
    <property type="match status" value="1"/>
</dbReference>
<dbReference type="InterPro" id="IPR023214">
    <property type="entry name" value="HAD_sf"/>
</dbReference>
<dbReference type="Pfam" id="PF00702">
    <property type="entry name" value="Hydrolase"/>
    <property type="match status" value="1"/>
</dbReference>
<gene>
    <name evidence="2" type="ORF">BFW38_16700</name>
</gene>
<keyword evidence="1" id="KW-0378">Hydrolase</keyword>
<dbReference type="PANTHER" id="PTHR43316">
    <property type="entry name" value="HYDROLASE, HALOACID DELAHOGENASE-RELATED"/>
    <property type="match status" value="1"/>
</dbReference>
<dbReference type="Gene3D" id="1.20.120.1600">
    <property type="match status" value="1"/>
</dbReference>
<organism evidence="2 3">
    <name type="scientific">Terasakiispira papahanaumokuakeensis</name>
    <dbReference type="NCBI Taxonomy" id="197479"/>
    <lineage>
        <taxon>Bacteria</taxon>
        <taxon>Pseudomonadati</taxon>
        <taxon>Pseudomonadota</taxon>
        <taxon>Gammaproteobacteria</taxon>
        <taxon>Oceanospirillales</taxon>
        <taxon>Terasakiispira</taxon>
    </lineage>
</organism>
<name>A0A1E2VD33_9GAMM</name>
<dbReference type="PANTHER" id="PTHR43316:SF3">
    <property type="entry name" value="HALOACID DEHALOGENASE, TYPE II (AFU_ORTHOLOGUE AFUA_2G07750)-RELATED"/>
    <property type="match status" value="1"/>
</dbReference>
<evidence type="ECO:0000313" key="2">
    <source>
        <dbReference type="EMBL" id="ODC04928.1"/>
    </source>
</evidence>
<dbReference type="SFLD" id="SFLDG01129">
    <property type="entry name" value="C1.5:_HAD__Beta-PGM__Phosphata"/>
    <property type="match status" value="1"/>
</dbReference>
<dbReference type="EMBL" id="MDTQ01000001">
    <property type="protein sequence ID" value="ODC04928.1"/>
    <property type="molecule type" value="Genomic_DNA"/>
</dbReference>
<reference evidence="2 3" key="1">
    <citation type="submission" date="2016-08" db="EMBL/GenBank/DDBJ databases">
        <authorList>
            <person name="Seilhamer J.J."/>
        </authorList>
    </citation>
    <scope>NUCLEOTIDE SEQUENCE [LARGE SCALE GENOMIC DNA]</scope>
    <source>
        <strain evidence="2 3">PH27A</strain>
    </source>
</reference>
<dbReference type="NCBIfam" id="TIGR01549">
    <property type="entry name" value="HAD-SF-IA-v1"/>
    <property type="match status" value="1"/>
</dbReference>
<accession>A0A1E2VD33</accession>
<dbReference type="InterPro" id="IPR036412">
    <property type="entry name" value="HAD-like_sf"/>
</dbReference>
<proteinExistence type="predicted"/>
<sequence length="231" mass="26192">MRPQLIAFDLDDTLWPNRDVMQAAEAAQYRALCERVPALSEHLSQAEMSAPRLALLEADPSYYRRISDLRRESIVQLLTPWVDNEADRQQLADQVFQQFWQARQRVTPFTDTEKALKRLGQHFPLAAWSNGNADLSTIGLAHHFSHITRAEVLGAAKPDPEFFRRALAEHHLPPEAVLYVGDHLQHDIESAANCGLMTAWIYRDADATVPHQATWACEDLHQLAEQLLSPA</sequence>
<dbReference type="PRINTS" id="PR00413">
    <property type="entry name" value="HADHALOGNASE"/>
</dbReference>
<keyword evidence="3" id="KW-1185">Reference proteome</keyword>
<dbReference type="Proteomes" id="UP000094291">
    <property type="component" value="Unassembled WGS sequence"/>
</dbReference>
<dbReference type="AlphaFoldDB" id="A0A1E2VD33"/>
<dbReference type="Gene3D" id="3.40.50.1000">
    <property type="entry name" value="HAD superfamily/HAD-like"/>
    <property type="match status" value="1"/>
</dbReference>
<dbReference type="SUPFAM" id="SSF56784">
    <property type="entry name" value="HAD-like"/>
    <property type="match status" value="1"/>
</dbReference>
<dbReference type="SFLD" id="SFLDS00003">
    <property type="entry name" value="Haloacid_Dehalogenase"/>
    <property type="match status" value="1"/>
</dbReference>
<dbReference type="GO" id="GO:0016787">
    <property type="term" value="F:hydrolase activity"/>
    <property type="evidence" value="ECO:0007669"/>
    <property type="project" value="UniProtKB-KW"/>
</dbReference>
<dbReference type="OrthoDB" id="367448at2"/>
<evidence type="ECO:0000256" key="1">
    <source>
        <dbReference type="ARBA" id="ARBA00022801"/>
    </source>
</evidence>
<dbReference type="InterPro" id="IPR051540">
    <property type="entry name" value="S-2-haloacid_dehalogenase"/>
</dbReference>